<name>A0A6A6BL48_9PEZI</name>
<dbReference type="AlphaFoldDB" id="A0A6A6BL48"/>
<proteinExistence type="predicted"/>
<keyword evidence="1" id="KW-0812">Transmembrane</keyword>
<evidence type="ECO:0000313" key="2">
    <source>
        <dbReference type="EMBL" id="KAF2143301.1"/>
    </source>
</evidence>
<organism evidence="2 3">
    <name type="scientific">Aplosporella prunicola CBS 121167</name>
    <dbReference type="NCBI Taxonomy" id="1176127"/>
    <lineage>
        <taxon>Eukaryota</taxon>
        <taxon>Fungi</taxon>
        <taxon>Dikarya</taxon>
        <taxon>Ascomycota</taxon>
        <taxon>Pezizomycotina</taxon>
        <taxon>Dothideomycetes</taxon>
        <taxon>Dothideomycetes incertae sedis</taxon>
        <taxon>Botryosphaeriales</taxon>
        <taxon>Aplosporellaceae</taxon>
        <taxon>Aplosporella</taxon>
    </lineage>
</organism>
<dbReference type="Proteomes" id="UP000799438">
    <property type="component" value="Unassembled WGS sequence"/>
</dbReference>
<evidence type="ECO:0000256" key="1">
    <source>
        <dbReference type="SAM" id="Phobius"/>
    </source>
</evidence>
<feature type="transmembrane region" description="Helical" evidence="1">
    <location>
        <begin position="72"/>
        <end position="95"/>
    </location>
</feature>
<reference evidence="2" key="1">
    <citation type="journal article" date="2020" name="Stud. Mycol.">
        <title>101 Dothideomycetes genomes: a test case for predicting lifestyles and emergence of pathogens.</title>
        <authorList>
            <person name="Haridas S."/>
            <person name="Albert R."/>
            <person name="Binder M."/>
            <person name="Bloem J."/>
            <person name="Labutti K."/>
            <person name="Salamov A."/>
            <person name="Andreopoulos B."/>
            <person name="Baker S."/>
            <person name="Barry K."/>
            <person name="Bills G."/>
            <person name="Bluhm B."/>
            <person name="Cannon C."/>
            <person name="Castanera R."/>
            <person name="Culley D."/>
            <person name="Daum C."/>
            <person name="Ezra D."/>
            <person name="Gonzalez J."/>
            <person name="Henrissat B."/>
            <person name="Kuo A."/>
            <person name="Liang C."/>
            <person name="Lipzen A."/>
            <person name="Lutzoni F."/>
            <person name="Magnuson J."/>
            <person name="Mondo S."/>
            <person name="Nolan M."/>
            <person name="Ohm R."/>
            <person name="Pangilinan J."/>
            <person name="Park H.-J."/>
            <person name="Ramirez L."/>
            <person name="Alfaro M."/>
            <person name="Sun H."/>
            <person name="Tritt A."/>
            <person name="Yoshinaga Y."/>
            <person name="Zwiers L.-H."/>
            <person name="Turgeon B."/>
            <person name="Goodwin S."/>
            <person name="Spatafora J."/>
            <person name="Crous P."/>
            <person name="Grigoriev I."/>
        </authorList>
    </citation>
    <scope>NUCLEOTIDE SEQUENCE</scope>
    <source>
        <strain evidence="2">CBS 121167</strain>
    </source>
</reference>
<sequence>MSSLSETQTSTVMSLCVCRHYPIYSTQHDDLECQCIAGLPVLSYCLTETNIIVSVDGNSEYTPNWRNGMTCITFILALLSFVPFWVNFSIVLRFFCVPSTRGRDLFVKFASHPPLFTLPGRYV</sequence>
<dbReference type="RefSeq" id="XP_033399013.1">
    <property type="nucleotide sequence ID" value="XM_033540235.1"/>
</dbReference>
<dbReference type="GeneID" id="54297731"/>
<accession>A0A6A6BL48</accession>
<keyword evidence="1" id="KW-1133">Transmembrane helix</keyword>
<evidence type="ECO:0000313" key="3">
    <source>
        <dbReference type="Proteomes" id="UP000799438"/>
    </source>
</evidence>
<dbReference type="EMBL" id="ML995482">
    <property type="protein sequence ID" value="KAF2143301.1"/>
    <property type="molecule type" value="Genomic_DNA"/>
</dbReference>
<protein>
    <submittedName>
        <fullName evidence="2">Uncharacterized protein</fullName>
    </submittedName>
</protein>
<keyword evidence="3" id="KW-1185">Reference proteome</keyword>
<keyword evidence="1" id="KW-0472">Membrane</keyword>
<gene>
    <name evidence="2" type="ORF">K452DRAFT_286130</name>
</gene>